<dbReference type="Proteomes" id="UP000834106">
    <property type="component" value="Chromosome 13"/>
</dbReference>
<dbReference type="SUPFAM" id="SSF52833">
    <property type="entry name" value="Thioredoxin-like"/>
    <property type="match status" value="1"/>
</dbReference>
<dbReference type="PANTHER" id="PTHR10168">
    <property type="entry name" value="GLUTAREDOXIN"/>
    <property type="match status" value="1"/>
</dbReference>
<dbReference type="InterPro" id="IPR036249">
    <property type="entry name" value="Thioredoxin-like_sf"/>
</dbReference>
<evidence type="ECO:0000313" key="6">
    <source>
        <dbReference type="EMBL" id="CAI9775275.1"/>
    </source>
</evidence>
<organism evidence="6 7">
    <name type="scientific">Fraxinus pennsylvanica</name>
    <dbReference type="NCBI Taxonomy" id="56036"/>
    <lineage>
        <taxon>Eukaryota</taxon>
        <taxon>Viridiplantae</taxon>
        <taxon>Streptophyta</taxon>
        <taxon>Embryophyta</taxon>
        <taxon>Tracheophyta</taxon>
        <taxon>Spermatophyta</taxon>
        <taxon>Magnoliopsida</taxon>
        <taxon>eudicotyledons</taxon>
        <taxon>Gunneridae</taxon>
        <taxon>Pentapetalae</taxon>
        <taxon>asterids</taxon>
        <taxon>lamiids</taxon>
        <taxon>Lamiales</taxon>
        <taxon>Oleaceae</taxon>
        <taxon>Oleeae</taxon>
        <taxon>Fraxinus</taxon>
    </lineage>
</organism>
<dbReference type="AlphaFoldDB" id="A0AAD1ZXT2"/>
<sequence>MQNQATEWYPPPETAAEEWVARVAAGSAVVIFSKSTCSMCHAVKVLFYGMGVNPRVYEVDEDPRSEEIERALSSSTGTAVPVVFIGGKFVGSMDRVITFHINGTLVPLLKNAGALWL</sequence>
<dbReference type="CDD" id="cd03419">
    <property type="entry name" value="GRX_GRXh_1_2_like"/>
    <property type="match status" value="1"/>
</dbReference>
<gene>
    <name evidence="6" type="ORF">FPE_LOCUS22705</name>
</gene>
<evidence type="ECO:0000256" key="2">
    <source>
        <dbReference type="ARBA" id="ARBA00007568"/>
    </source>
</evidence>
<dbReference type="InterPro" id="IPR002109">
    <property type="entry name" value="Glutaredoxin"/>
</dbReference>
<evidence type="ECO:0000259" key="5">
    <source>
        <dbReference type="Pfam" id="PF00462"/>
    </source>
</evidence>
<feature type="domain" description="Glutaredoxin" evidence="5">
    <location>
        <begin position="29"/>
        <end position="90"/>
    </location>
</feature>
<dbReference type="PROSITE" id="PS51354">
    <property type="entry name" value="GLUTAREDOXIN_2"/>
    <property type="match status" value="1"/>
</dbReference>
<evidence type="ECO:0000256" key="4">
    <source>
        <dbReference type="ARBA" id="ARBA00023284"/>
    </source>
</evidence>
<evidence type="ECO:0000256" key="1">
    <source>
        <dbReference type="ARBA" id="ARBA00004496"/>
    </source>
</evidence>
<dbReference type="GO" id="GO:0005737">
    <property type="term" value="C:cytoplasm"/>
    <property type="evidence" value="ECO:0007669"/>
    <property type="project" value="UniProtKB-SubCell"/>
</dbReference>
<accession>A0AAD1ZXT2</accession>
<keyword evidence="4" id="KW-0676">Redox-active center</keyword>
<dbReference type="NCBIfam" id="TIGR02189">
    <property type="entry name" value="GlrX-like_plant"/>
    <property type="match status" value="1"/>
</dbReference>
<comment type="subcellular location">
    <subcellularLocation>
        <location evidence="1">Cytoplasm</location>
    </subcellularLocation>
</comment>
<name>A0AAD1ZXT2_9LAMI</name>
<dbReference type="InterPro" id="IPR011905">
    <property type="entry name" value="GlrX-like_pln_2"/>
</dbReference>
<comment type="similarity">
    <text evidence="2">Belongs to the glutaredoxin family. CC-type subfamily.</text>
</comment>
<reference evidence="6" key="1">
    <citation type="submission" date="2023-05" db="EMBL/GenBank/DDBJ databases">
        <authorList>
            <person name="Huff M."/>
        </authorList>
    </citation>
    <scope>NUCLEOTIDE SEQUENCE</scope>
</reference>
<evidence type="ECO:0000256" key="3">
    <source>
        <dbReference type="ARBA" id="ARBA00022490"/>
    </source>
</evidence>
<evidence type="ECO:0000313" key="7">
    <source>
        <dbReference type="Proteomes" id="UP000834106"/>
    </source>
</evidence>
<dbReference type="EMBL" id="OU503048">
    <property type="protein sequence ID" value="CAI9775275.1"/>
    <property type="molecule type" value="Genomic_DNA"/>
</dbReference>
<dbReference type="Pfam" id="PF00462">
    <property type="entry name" value="Glutaredoxin"/>
    <property type="match status" value="1"/>
</dbReference>
<keyword evidence="7" id="KW-1185">Reference proteome</keyword>
<keyword evidence="3" id="KW-0963">Cytoplasm</keyword>
<protein>
    <recommendedName>
        <fullName evidence="5">Glutaredoxin domain-containing protein</fullName>
    </recommendedName>
</protein>
<dbReference type="PRINTS" id="PR00160">
    <property type="entry name" value="GLUTAREDOXIN"/>
</dbReference>
<dbReference type="InterPro" id="IPR014025">
    <property type="entry name" value="Glutaredoxin_subgr"/>
</dbReference>
<proteinExistence type="inferred from homology"/>
<dbReference type="Gene3D" id="3.40.30.10">
    <property type="entry name" value="Glutaredoxin"/>
    <property type="match status" value="1"/>
</dbReference>